<keyword evidence="1" id="KW-0472">Membrane</keyword>
<dbReference type="EMBL" id="CP110533">
    <property type="protein sequence ID" value="WFC81457.1"/>
    <property type="molecule type" value="Genomic_DNA"/>
</dbReference>
<keyword evidence="3" id="KW-1185">Reference proteome</keyword>
<reference evidence="2 3" key="1">
    <citation type="submission" date="2022-10" db="EMBL/GenBank/DDBJ databases">
        <title>Dissemination of Carbapenem-producing Enterobacteriaceae in the natural water sources, Central Thailand.</title>
        <authorList>
            <person name="Songsaeng W."/>
            <person name="Prapasarakul N."/>
            <person name="Am-In N."/>
            <person name="Wongsurawat T."/>
            <person name="Sirichokchatchawan W."/>
        </authorList>
    </citation>
    <scope>NUCLEOTIDE SEQUENCE [LARGE SCALE GENOMIC DNA]</scope>
    <source>
        <strain evidence="2 3">WS12-3</strain>
    </source>
</reference>
<proteinExistence type="predicted"/>
<feature type="transmembrane region" description="Helical" evidence="1">
    <location>
        <begin position="21"/>
        <end position="50"/>
    </location>
</feature>
<evidence type="ECO:0000313" key="3">
    <source>
        <dbReference type="Proteomes" id="UP001219309"/>
    </source>
</evidence>
<evidence type="ECO:0000313" key="2">
    <source>
        <dbReference type="EMBL" id="WFC81457.1"/>
    </source>
</evidence>
<name>A0ABY8DWZ3_9ENTR</name>
<sequence>MSNITMTNKIIHIHLSSWRYFAVLALPPLVLIFNLLFSAGCVLLMGLFFLTHYYCWRLWLDERLFKLIESEHDLIEFDNGMANFWVKRKGNTRSLVERWSGAKAIFFKAIFSLLALWFVSSCMVLYQTLG</sequence>
<protein>
    <submittedName>
        <fullName evidence="2">Uncharacterized protein</fullName>
    </submittedName>
</protein>
<accession>A0ABY8DWZ3</accession>
<evidence type="ECO:0000256" key="1">
    <source>
        <dbReference type="SAM" id="Phobius"/>
    </source>
</evidence>
<dbReference type="Proteomes" id="UP001219309">
    <property type="component" value="Chromosome"/>
</dbReference>
<keyword evidence="1" id="KW-1133">Transmembrane helix</keyword>
<dbReference type="RefSeq" id="WP_277717914.1">
    <property type="nucleotide sequence ID" value="NZ_CP110533.1"/>
</dbReference>
<gene>
    <name evidence="2" type="ORF">OM418_15625</name>
</gene>
<feature type="transmembrane region" description="Helical" evidence="1">
    <location>
        <begin position="105"/>
        <end position="126"/>
    </location>
</feature>
<keyword evidence="1" id="KW-0812">Transmembrane</keyword>
<organism evidence="2 3">
    <name type="scientific">Enterobacter quasiroggenkampii</name>
    <dbReference type="NCBI Taxonomy" id="2497436"/>
    <lineage>
        <taxon>Bacteria</taxon>
        <taxon>Pseudomonadati</taxon>
        <taxon>Pseudomonadota</taxon>
        <taxon>Gammaproteobacteria</taxon>
        <taxon>Enterobacterales</taxon>
        <taxon>Enterobacteriaceae</taxon>
        <taxon>Enterobacter</taxon>
    </lineage>
</organism>